<keyword evidence="17" id="KW-0505">Motor protein</keyword>
<keyword evidence="18" id="KW-0206">Cytoskeleton</keyword>
<keyword evidence="6" id="KW-0963">Cytoplasm</keyword>
<keyword evidence="16 21" id="KW-0472">Membrane</keyword>
<evidence type="ECO:0000259" key="24">
    <source>
        <dbReference type="Pfam" id="PF12781"/>
    </source>
</evidence>
<dbReference type="Gene3D" id="1.10.8.720">
    <property type="entry name" value="Region D6 of dynein motor"/>
    <property type="match status" value="1"/>
</dbReference>
<evidence type="ECO:0000256" key="22">
    <source>
        <dbReference type="SAM" id="MobiDB-lite"/>
    </source>
</evidence>
<evidence type="ECO:0000256" key="14">
    <source>
        <dbReference type="ARBA" id="ARBA00023065"/>
    </source>
</evidence>
<comment type="similarity">
    <text evidence="3">Belongs to the dynein heavy chain family.</text>
</comment>
<dbReference type="Gene3D" id="6.10.140.1060">
    <property type="match status" value="1"/>
</dbReference>
<evidence type="ECO:0000313" key="27">
    <source>
        <dbReference type="Proteomes" id="UP000095280"/>
    </source>
</evidence>
<evidence type="ECO:0000256" key="19">
    <source>
        <dbReference type="ARBA" id="ARBA00023273"/>
    </source>
</evidence>
<dbReference type="GO" id="GO:0034220">
    <property type="term" value="P:monoatomic ion transmembrane transport"/>
    <property type="evidence" value="ECO:0007669"/>
    <property type="project" value="UniProtKB-KW"/>
</dbReference>
<dbReference type="PANTHER" id="PTHR22878">
    <property type="entry name" value="DYNEIN HEAVY CHAIN 6, AXONEMAL-LIKE-RELATED"/>
    <property type="match status" value="1"/>
</dbReference>
<evidence type="ECO:0000256" key="18">
    <source>
        <dbReference type="ARBA" id="ARBA00023212"/>
    </source>
</evidence>
<keyword evidence="13" id="KW-0175">Coiled coil</keyword>
<dbReference type="FunFam" id="3.10.490.20:FF:000009">
    <property type="entry name" value="Dynein heavy chain 4"/>
    <property type="match status" value="1"/>
</dbReference>
<dbReference type="InterPro" id="IPR042219">
    <property type="entry name" value="AAA_lid_11_sf"/>
</dbReference>
<evidence type="ECO:0000256" key="21">
    <source>
        <dbReference type="RuleBase" id="RU010713"/>
    </source>
</evidence>
<dbReference type="PRINTS" id="PR01262">
    <property type="entry name" value="INNEXIN"/>
</dbReference>
<dbReference type="PROSITE" id="PS51013">
    <property type="entry name" value="PANNEXIN"/>
    <property type="match status" value="1"/>
</dbReference>
<dbReference type="PANTHER" id="PTHR22878:SF70">
    <property type="entry name" value="DYNEIN HEAVY CHAIN 2, AXONEMAL"/>
    <property type="match status" value="1"/>
</dbReference>
<feature type="domain" description="Dynein heavy chain AAA lid" evidence="25">
    <location>
        <begin position="599"/>
        <end position="738"/>
    </location>
</feature>
<evidence type="ECO:0000256" key="9">
    <source>
        <dbReference type="ARBA" id="ARBA00022741"/>
    </source>
</evidence>
<keyword evidence="15" id="KW-0969">Cilium</keyword>
<dbReference type="FunFam" id="1.20.1270.280:FF:000001">
    <property type="entry name" value="dynein heavy chain 7, axonemal"/>
    <property type="match status" value="1"/>
</dbReference>
<keyword evidence="5" id="KW-1003">Cell membrane</keyword>
<keyword evidence="12" id="KW-0243">Dynein</keyword>
<dbReference type="Pfam" id="PF12781">
    <property type="entry name" value="AAA_9"/>
    <property type="match status" value="1"/>
</dbReference>
<dbReference type="GO" id="GO:0005921">
    <property type="term" value="C:gap junction"/>
    <property type="evidence" value="ECO:0007669"/>
    <property type="project" value="UniProtKB-UniRule"/>
</dbReference>
<feature type="transmembrane region" description="Helical" evidence="21">
    <location>
        <begin position="1143"/>
        <end position="1160"/>
    </location>
</feature>
<dbReference type="Pfam" id="PF18198">
    <property type="entry name" value="AAA_lid_11"/>
    <property type="match status" value="1"/>
</dbReference>
<dbReference type="Gene3D" id="1.10.8.1220">
    <property type="match status" value="1"/>
</dbReference>
<name>A0A1I8J300_9PLAT</name>
<evidence type="ECO:0000256" key="4">
    <source>
        <dbReference type="ARBA" id="ARBA00022448"/>
    </source>
</evidence>
<dbReference type="WBParaSite" id="maker-uti_cns_0045611-snap-gene-3.39-mRNA-1">
    <property type="protein sequence ID" value="maker-uti_cns_0045611-snap-gene-3.39-mRNA-1"/>
    <property type="gene ID" value="maker-uti_cns_0045611-snap-gene-3.39"/>
</dbReference>
<accession>A0A1I8J300</accession>
<evidence type="ECO:0000256" key="3">
    <source>
        <dbReference type="ARBA" id="ARBA00008887"/>
    </source>
</evidence>
<dbReference type="GO" id="GO:0005930">
    <property type="term" value="C:axoneme"/>
    <property type="evidence" value="ECO:0007669"/>
    <property type="project" value="UniProtKB-SubCell"/>
</dbReference>
<evidence type="ECO:0000256" key="2">
    <source>
        <dbReference type="ARBA" id="ARBA00004651"/>
    </source>
</evidence>
<evidence type="ECO:0000256" key="11">
    <source>
        <dbReference type="ARBA" id="ARBA00022989"/>
    </source>
</evidence>
<reference evidence="28" key="1">
    <citation type="submission" date="2016-11" db="UniProtKB">
        <authorList>
            <consortium name="WormBaseParasite"/>
        </authorList>
    </citation>
    <scope>IDENTIFICATION</scope>
</reference>
<keyword evidence="10" id="KW-0067">ATP-binding</keyword>
<gene>
    <name evidence="21" type="primary">inx</name>
</gene>
<dbReference type="InterPro" id="IPR041228">
    <property type="entry name" value="Dynein_C"/>
</dbReference>
<feature type="transmembrane region" description="Helical" evidence="21">
    <location>
        <begin position="1331"/>
        <end position="1357"/>
    </location>
</feature>
<dbReference type="Gene3D" id="3.40.50.300">
    <property type="entry name" value="P-loop containing nucleotide triphosphate hydrolases"/>
    <property type="match status" value="2"/>
</dbReference>
<dbReference type="InterPro" id="IPR035706">
    <property type="entry name" value="AAA_9"/>
</dbReference>
<dbReference type="GO" id="GO:0045505">
    <property type="term" value="F:dynein intermediate chain binding"/>
    <property type="evidence" value="ECO:0007669"/>
    <property type="project" value="InterPro"/>
</dbReference>
<evidence type="ECO:0000256" key="5">
    <source>
        <dbReference type="ARBA" id="ARBA00022475"/>
    </source>
</evidence>
<evidence type="ECO:0000256" key="20">
    <source>
        <dbReference type="ARBA" id="ARBA00023303"/>
    </source>
</evidence>
<feature type="transmembrane region" description="Helical" evidence="21">
    <location>
        <begin position="1247"/>
        <end position="1268"/>
    </location>
</feature>
<dbReference type="InterPro" id="IPR027417">
    <property type="entry name" value="P-loop_NTPase"/>
</dbReference>
<evidence type="ECO:0000256" key="10">
    <source>
        <dbReference type="ARBA" id="ARBA00022840"/>
    </source>
</evidence>
<dbReference type="Proteomes" id="UP000095280">
    <property type="component" value="Unplaced"/>
</dbReference>
<dbReference type="GO" id="GO:0008569">
    <property type="term" value="F:minus-end-directed microtubule motor activity"/>
    <property type="evidence" value="ECO:0007669"/>
    <property type="project" value="InterPro"/>
</dbReference>
<dbReference type="InterPro" id="IPR026983">
    <property type="entry name" value="DHC"/>
</dbReference>
<keyword evidence="4 21" id="KW-0813">Transport</keyword>
<evidence type="ECO:0000259" key="26">
    <source>
        <dbReference type="Pfam" id="PF18199"/>
    </source>
</evidence>
<feature type="region of interest" description="Disordered" evidence="22">
    <location>
        <begin position="1422"/>
        <end position="1455"/>
    </location>
</feature>
<evidence type="ECO:0000256" key="7">
    <source>
        <dbReference type="ARBA" id="ARBA00022692"/>
    </source>
</evidence>
<evidence type="ECO:0000256" key="8">
    <source>
        <dbReference type="ARBA" id="ARBA00022701"/>
    </source>
</evidence>
<proteinExistence type="inferred from homology"/>
<comment type="similarity">
    <text evidence="21">Belongs to the pannexin family.</text>
</comment>
<keyword evidence="9" id="KW-0547">Nucleotide-binding</keyword>
<sequence length="1455" mass="166424">ANKWIKNLERANKLEVIKLSTANYLRALENCLQFGNPCLIENVGETLDPILEPVFLKQTYKQSSIDYIRLGDRSVEYSEDFKLYVTTRLRNPHYLPEWSVKVTLVNFMITPDGLQDQLLGILTAKEKPALEEKKNQLILESAKNKRQLKEIEDRILEVLSTSQGNILEDETAIEILSSSRALSEEISQKEKIAESTSEEIDIVRNGYKPVAFHGSLLFFTISDLAHLESMYQYSLSWFVNLYIHTIETSPKSEELQERIKHLNESFTVCVYLNVCRSLFEKDKLLFSFLLFIGIVKGSGKLDETQWRFLLTGGVSISSPDGNPLSDWMPDKSWADISHASTMGRLKGIKAHIRKHEADWKAFYDSAAPHTQPLPAPYEGRLSFLERLIILRCLRPDKIIPAIFNLIDAEMGRTFVDPPAFELEVSFADSVPEVPLLMILSPGLDPLHSLFKFAKDLSTMRRNSQVQQTEDGSDATKAIQVNTVSLGQGQGSKAAVMIEEAIKTGSWVVLQNCHLAVSWLPELEKICDSLITNADRLHKEFRLWLTSYPTPDFPVSILQRAVKMTNETPMNLRSNLLRSYQSHPINDPSFYDTCNKPEVFRKLLFGLCFFHALIQERRKYGPLGWNIPYEFNDSDLQISCRQLHMFVCDYAEPPLDALSYLAGECNYGGRVSDSMDRRLIMSLLGKFYNHQLLSDVEYKFTDSGLYGLPVSTEFDACIEHIKRLPMNPRPEIFGLHDNADITKEQNETSLLFNQILKTLPREVAGASDSQQLIEEISSEILAKLPGAFDVDDAQLKHPVLYEESMNTVLIQELIRFNVLINVITESLKALLKAMKGLIILSAELEEVFDSMTLGKIPQMWLEKSYPSLKPLGSYITDLLHRITFLQNWIDSGTPSVFWISGFYFTQSFLSGVLQNFARTKQIPIDHLTLNFLVTKFGPHEDSIEPPPAGAYVKGLFLEGARWCSESHSLAESHPKILFAELPVILFMPVKKAESSSASSASASTYSCPVYKTLIRRGVLSTTGHSTNFVLCIDLPTDREATHWINRGVKELKFTSRKHRISDEDAVDRINSYYTPIIIIFISTIIGTKMYLVGDPVQCWIPPEFKDGWEQFAENYCWVKNTYYVPENESIPSDKLDRSREELTYYQWVPFVLALQALLFYLPSAIWKLLNWQSGIHISDLVSTALNCLEDDKQKRQEKVALLTRHIELTIVKQRTQKYGLIVRTKRLIFRILFCGYTKTGNYLTMMYLGIKLLFIANVVGQFFLLNSFLGTDYKFYGWEVLNDLINNRDWHHTGHFPRVTLCDFDIRVLGNMHPRTLQCVLVVNLFNEKAYIFLWFLFVFVSIITIVDAIAWFLWTLLSKRRYATIKKYITPADQQERRMLRDFLEEHLRADGAFVLRIISKNAGDPVVSDVVKQLWDSYRASPSAKNSRPIRDNDYADPMLSATGEPNSEKGTFV</sequence>
<dbReference type="Pfam" id="PF03028">
    <property type="entry name" value="Dynein_heavy"/>
    <property type="match status" value="1"/>
</dbReference>
<feature type="domain" description="Dynein heavy chain region D6 P-loop" evidence="23">
    <location>
        <begin position="431"/>
        <end position="564"/>
    </location>
</feature>
<comment type="subcellular location">
    <subcellularLocation>
        <location evidence="2 21">Cell membrane</location>
        <topology evidence="2 21">Multi-pass membrane protein</topology>
    </subcellularLocation>
    <subcellularLocation>
        <location evidence="1">Cytoplasm</location>
        <location evidence="1">Cytoskeleton</location>
        <location evidence="1">Cilium axoneme</location>
    </subcellularLocation>
</comment>
<evidence type="ECO:0000256" key="6">
    <source>
        <dbReference type="ARBA" id="ARBA00022490"/>
    </source>
</evidence>
<evidence type="ECO:0000256" key="1">
    <source>
        <dbReference type="ARBA" id="ARBA00004430"/>
    </source>
</evidence>
<keyword evidence="19" id="KW-0966">Cell projection</keyword>
<dbReference type="GO" id="GO:0005874">
    <property type="term" value="C:microtubule"/>
    <property type="evidence" value="ECO:0007669"/>
    <property type="project" value="UniProtKB-KW"/>
</dbReference>
<dbReference type="FunFam" id="1.10.8.1220:FF:000001">
    <property type="entry name" value="Dynein axonemal heavy chain 5"/>
    <property type="match status" value="1"/>
</dbReference>
<dbReference type="GO" id="GO:0051959">
    <property type="term" value="F:dynein light intermediate chain binding"/>
    <property type="evidence" value="ECO:0007669"/>
    <property type="project" value="InterPro"/>
</dbReference>
<evidence type="ECO:0000256" key="15">
    <source>
        <dbReference type="ARBA" id="ARBA00023069"/>
    </source>
</evidence>
<dbReference type="InterPro" id="IPR043160">
    <property type="entry name" value="Dynein_C_barrel"/>
</dbReference>
<comment type="caution">
    <text evidence="21">Lacks conserved residue(s) required for the propagation of feature annotation.</text>
</comment>
<keyword evidence="20 21" id="KW-0407">Ion channel</keyword>
<protein>
    <recommendedName>
        <fullName evidence="21">Innexin</fullName>
    </recommendedName>
</protein>
<evidence type="ECO:0000256" key="16">
    <source>
        <dbReference type="ARBA" id="ARBA00023136"/>
    </source>
</evidence>
<dbReference type="InterPro" id="IPR004273">
    <property type="entry name" value="Dynein_heavy_D6_P-loop"/>
</dbReference>
<keyword evidence="14 21" id="KW-0406">Ion transport</keyword>
<dbReference type="GO" id="GO:0007018">
    <property type="term" value="P:microtubule-based movement"/>
    <property type="evidence" value="ECO:0007669"/>
    <property type="project" value="InterPro"/>
</dbReference>
<evidence type="ECO:0000256" key="13">
    <source>
        <dbReference type="ARBA" id="ARBA00023054"/>
    </source>
</evidence>
<evidence type="ECO:0000259" key="25">
    <source>
        <dbReference type="Pfam" id="PF18198"/>
    </source>
</evidence>
<dbReference type="Pfam" id="PF00876">
    <property type="entry name" value="Innexin"/>
    <property type="match status" value="1"/>
</dbReference>
<dbReference type="Gene3D" id="3.10.490.20">
    <property type="match status" value="1"/>
</dbReference>
<feature type="compositionally biased region" description="Polar residues" evidence="22">
    <location>
        <begin position="1445"/>
        <end position="1455"/>
    </location>
</feature>
<feature type="domain" description="Dynein heavy chain ATP-binding dynein motor region" evidence="24">
    <location>
        <begin position="1"/>
        <end position="186"/>
    </location>
</feature>
<dbReference type="InterPro" id="IPR000990">
    <property type="entry name" value="Innexin"/>
</dbReference>
<evidence type="ECO:0000313" key="28">
    <source>
        <dbReference type="WBParaSite" id="maker-uti_cns_0045611-snap-gene-3.39-mRNA-1"/>
    </source>
</evidence>
<feature type="domain" description="Dynein heavy chain C-terminal" evidence="26">
    <location>
        <begin position="744"/>
        <end position="1047"/>
    </location>
</feature>
<dbReference type="InterPro" id="IPR041658">
    <property type="entry name" value="AAA_lid_11"/>
</dbReference>
<keyword evidence="8" id="KW-0493">Microtubule</keyword>
<organism evidence="27 28">
    <name type="scientific">Macrostomum lignano</name>
    <dbReference type="NCBI Taxonomy" id="282301"/>
    <lineage>
        <taxon>Eukaryota</taxon>
        <taxon>Metazoa</taxon>
        <taxon>Spiralia</taxon>
        <taxon>Lophotrochozoa</taxon>
        <taxon>Platyhelminthes</taxon>
        <taxon>Rhabditophora</taxon>
        <taxon>Macrostomorpha</taxon>
        <taxon>Macrostomida</taxon>
        <taxon>Macrostomidae</taxon>
        <taxon>Macrostomum</taxon>
    </lineage>
</organism>
<dbReference type="Pfam" id="PF18199">
    <property type="entry name" value="Dynein_C"/>
    <property type="match status" value="1"/>
</dbReference>
<evidence type="ECO:0000259" key="23">
    <source>
        <dbReference type="Pfam" id="PF03028"/>
    </source>
</evidence>
<keyword evidence="27" id="KW-1185">Reference proteome</keyword>
<keyword evidence="11 21" id="KW-1133">Transmembrane helix</keyword>
<dbReference type="GO" id="GO:0005524">
    <property type="term" value="F:ATP binding"/>
    <property type="evidence" value="ECO:0007669"/>
    <property type="project" value="UniProtKB-KW"/>
</dbReference>
<keyword evidence="7 21" id="KW-0812">Transmembrane</keyword>
<evidence type="ECO:0000256" key="17">
    <source>
        <dbReference type="ARBA" id="ARBA00023175"/>
    </source>
</evidence>
<dbReference type="Gene3D" id="1.20.1270.280">
    <property type="match status" value="1"/>
</dbReference>
<dbReference type="FunFam" id="3.40.50.300:FF:000153">
    <property type="entry name" value="Dynein axonemal heavy chain 1"/>
    <property type="match status" value="1"/>
</dbReference>
<dbReference type="GO" id="GO:0005886">
    <property type="term" value="C:plasma membrane"/>
    <property type="evidence" value="ECO:0007669"/>
    <property type="project" value="UniProtKB-SubCell"/>
</dbReference>
<comment type="function">
    <text evidence="21">Structural component of the gap junctions.</text>
</comment>
<dbReference type="GO" id="GO:0030286">
    <property type="term" value="C:dynein complex"/>
    <property type="evidence" value="ECO:0007669"/>
    <property type="project" value="UniProtKB-KW"/>
</dbReference>
<dbReference type="FunFam" id="1.10.8.720:FF:000001">
    <property type="entry name" value="dynein heavy chain 7, axonemal"/>
    <property type="match status" value="1"/>
</dbReference>
<evidence type="ECO:0000256" key="12">
    <source>
        <dbReference type="ARBA" id="ARBA00023017"/>
    </source>
</evidence>